<keyword evidence="1" id="KW-0472">Membrane</keyword>
<evidence type="ECO:0000313" key="3">
    <source>
        <dbReference type="EMBL" id="QTE30155.1"/>
    </source>
</evidence>
<sequence>MSPAPVIRQRLARATGRLTGAVRASTRLSVPTSVLLIAALLAVASWVTRLSGGAPTAYVHAFYLPIIYAASRFHWRVALPTAVVAGLLAGPLMPLNTTGGAQQSATEWLVRLLAFVMIGCLVAALSKGSNRSFTAMVTDARQAHLLRLALAQGQLVPYYQPIIDLRTEHVVGFEALSRWQHPVRGIVPPADFIPLAERTGIDVAIGIHMVAAAARQTATWHAAGTRDLVIAVNISANHVCQQGFIGHITQALDRSGLRPENLCIEITETAIIHDRRTALANITHLHDLGVLISLDDFGTGQSTLAYLQEFPIDIVKIDQSFVSRVDIDPKCAALVLAIIQMAHALGATTVGEGIERASQLQALVALGCHQGQGYFLGRPAAPLAPDAPELRPLVEPLAAATSHPDRSLT</sequence>
<dbReference type="PROSITE" id="PS50883">
    <property type="entry name" value="EAL"/>
    <property type="match status" value="1"/>
</dbReference>
<dbReference type="RefSeq" id="WP_227424473.1">
    <property type="nucleotide sequence ID" value="NZ_CP071868.1"/>
</dbReference>
<dbReference type="Pfam" id="PF00563">
    <property type="entry name" value="EAL"/>
    <property type="match status" value="1"/>
</dbReference>
<dbReference type="Gene3D" id="3.20.20.450">
    <property type="entry name" value="EAL domain"/>
    <property type="match status" value="1"/>
</dbReference>
<dbReference type="CDD" id="cd01948">
    <property type="entry name" value="EAL"/>
    <property type="match status" value="1"/>
</dbReference>
<dbReference type="InterPro" id="IPR035919">
    <property type="entry name" value="EAL_sf"/>
</dbReference>
<dbReference type="InterPro" id="IPR001633">
    <property type="entry name" value="EAL_dom"/>
</dbReference>
<evidence type="ECO:0000259" key="2">
    <source>
        <dbReference type="PROSITE" id="PS50883"/>
    </source>
</evidence>
<gene>
    <name evidence="3" type="ORF">J4E96_03820</name>
</gene>
<dbReference type="PANTHER" id="PTHR33121">
    <property type="entry name" value="CYCLIC DI-GMP PHOSPHODIESTERASE PDEF"/>
    <property type="match status" value="1"/>
</dbReference>
<dbReference type="KEGG" id="psic:J4E96_03820"/>
<organism evidence="3 4">
    <name type="scientific">Pengzhenrongella sicca</name>
    <dbReference type="NCBI Taxonomy" id="2819238"/>
    <lineage>
        <taxon>Bacteria</taxon>
        <taxon>Bacillati</taxon>
        <taxon>Actinomycetota</taxon>
        <taxon>Actinomycetes</taxon>
        <taxon>Micrococcales</taxon>
        <taxon>Pengzhenrongella</taxon>
    </lineage>
</organism>
<dbReference type="SMART" id="SM00052">
    <property type="entry name" value="EAL"/>
    <property type="match status" value="1"/>
</dbReference>
<keyword evidence="1" id="KW-1133">Transmembrane helix</keyword>
<evidence type="ECO:0000313" key="4">
    <source>
        <dbReference type="Proteomes" id="UP000663937"/>
    </source>
</evidence>
<accession>A0A8A4ZFU6</accession>
<evidence type="ECO:0000256" key="1">
    <source>
        <dbReference type="SAM" id="Phobius"/>
    </source>
</evidence>
<feature type="domain" description="EAL" evidence="2">
    <location>
        <begin position="139"/>
        <end position="393"/>
    </location>
</feature>
<dbReference type="Proteomes" id="UP000663937">
    <property type="component" value="Chromosome"/>
</dbReference>
<feature type="transmembrane region" description="Helical" evidence="1">
    <location>
        <begin position="28"/>
        <end position="47"/>
    </location>
</feature>
<dbReference type="SUPFAM" id="SSF141868">
    <property type="entry name" value="EAL domain-like"/>
    <property type="match status" value="1"/>
</dbReference>
<keyword evidence="1" id="KW-0812">Transmembrane</keyword>
<reference evidence="3" key="1">
    <citation type="submission" date="2021-03" db="EMBL/GenBank/DDBJ databases">
        <title>Pengzhenrongella sicca gen. nov., sp. nov., a new member of suborder Micrococcineae isolated from High-Arctic tundra soil.</title>
        <authorList>
            <person name="Peng F."/>
        </authorList>
    </citation>
    <scope>NUCLEOTIDE SEQUENCE</scope>
    <source>
        <strain evidence="3">LRZ-2</strain>
    </source>
</reference>
<dbReference type="EMBL" id="CP071868">
    <property type="protein sequence ID" value="QTE30155.1"/>
    <property type="molecule type" value="Genomic_DNA"/>
</dbReference>
<name>A0A8A4ZFU6_9MICO</name>
<dbReference type="AlphaFoldDB" id="A0A8A4ZFU6"/>
<proteinExistence type="predicted"/>
<keyword evidence="4" id="KW-1185">Reference proteome</keyword>
<dbReference type="GO" id="GO:0071111">
    <property type="term" value="F:cyclic-guanylate-specific phosphodiesterase activity"/>
    <property type="evidence" value="ECO:0007669"/>
    <property type="project" value="InterPro"/>
</dbReference>
<feature type="transmembrane region" description="Helical" evidence="1">
    <location>
        <begin position="77"/>
        <end position="96"/>
    </location>
</feature>
<protein>
    <submittedName>
        <fullName evidence="3">EAL domain-containing protein</fullName>
    </submittedName>
</protein>
<feature type="transmembrane region" description="Helical" evidence="1">
    <location>
        <begin position="108"/>
        <end position="126"/>
    </location>
</feature>
<dbReference type="InterPro" id="IPR050706">
    <property type="entry name" value="Cyclic-di-GMP_PDE-like"/>
</dbReference>
<dbReference type="PANTHER" id="PTHR33121:SF70">
    <property type="entry name" value="SIGNALING PROTEIN YKOW"/>
    <property type="match status" value="1"/>
</dbReference>